<sequence>MNNIQELLRFQLDKNDALVGHGKYFHVRCCAHIFNLIVQSGLEVIKEGLLKIRECVKYVEGSEGRKIMFHECVAQAGLEYSKGLWLDLPTRWNSTYLTIERFMYYRSAFEVLSRIDEVFALE</sequence>
<dbReference type="STRING" id="93759.A0A1R3GU39"/>
<dbReference type="Proteomes" id="UP000187203">
    <property type="component" value="Unassembled WGS sequence"/>
</dbReference>
<dbReference type="SUPFAM" id="SSF53098">
    <property type="entry name" value="Ribonuclease H-like"/>
    <property type="match status" value="1"/>
</dbReference>
<dbReference type="PANTHER" id="PTHR46481">
    <property type="entry name" value="ZINC FINGER BED DOMAIN-CONTAINING PROTEIN 4"/>
    <property type="match status" value="1"/>
</dbReference>
<evidence type="ECO:0000313" key="1">
    <source>
        <dbReference type="EMBL" id="OMO61599.1"/>
    </source>
</evidence>
<evidence type="ECO:0000313" key="2">
    <source>
        <dbReference type="Proteomes" id="UP000187203"/>
    </source>
</evidence>
<dbReference type="InterPro" id="IPR012337">
    <property type="entry name" value="RNaseH-like_sf"/>
</dbReference>
<comment type="caution">
    <text evidence="1">The sequence shown here is derived from an EMBL/GenBank/DDBJ whole genome shotgun (WGS) entry which is preliminary data.</text>
</comment>
<dbReference type="OrthoDB" id="1873329at2759"/>
<keyword evidence="2" id="KW-1185">Reference proteome</keyword>
<dbReference type="AlphaFoldDB" id="A0A1R3GU39"/>
<organism evidence="1 2">
    <name type="scientific">Corchorus olitorius</name>
    <dbReference type="NCBI Taxonomy" id="93759"/>
    <lineage>
        <taxon>Eukaryota</taxon>
        <taxon>Viridiplantae</taxon>
        <taxon>Streptophyta</taxon>
        <taxon>Embryophyta</taxon>
        <taxon>Tracheophyta</taxon>
        <taxon>Spermatophyta</taxon>
        <taxon>Magnoliopsida</taxon>
        <taxon>eudicotyledons</taxon>
        <taxon>Gunneridae</taxon>
        <taxon>Pentapetalae</taxon>
        <taxon>rosids</taxon>
        <taxon>malvids</taxon>
        <taxon>Malvales</taxon>
        <taxon>Malvaceae</taxon>
        <taxon>Grewioideae</taxon>
        <taxon>Apeibeae</taxon>
        <taxon>Corchorus</taxon>
    </lineage>
</organism>
<dbReference type="EMBL" id="AWUE01021598">
    <property type="protein sequence ID" value="OMO61599.1"/>
    <property type="molecule type" value="Genomic_DNA"/>
</dbReference>
<proteinExistence type="predicted"/>
<accession>A0A1R3GU39</accession>
<dbReference type="PANTHER" id="PTHR46481:SF6">
    <property type="entry name" value="ZINC FINGER BED DOMAIN-CONTAINING PROTEIN RICESLEEPER 2-LIKE"/>
    <property type="match status" value="1"/>
</dbReference>
<name>A0A1R3GU39_9ROSI</name>
<protein>
    <submittedName>
        <fullName evidence="1">Uncharacterized protein</fullName>
    </submittedName>
</protein>
<reference evidence="2" key="1">
    <citation type="submission" date="2013-09" db="EMBL/GenBank/DDBJ databases">
        <title>Corchorus olitorius genome sequencing.</title>
        <authorList>
            <person name="Alam M."/>
            <person name="Haque M.S."/>
            <person name="Islam M.S."/>
            <person name="Emdad E.M."/>
            <person name="Islam M.M."/>
            <person name="Ahmed B."/>
            <person name="Halim A."/>
            <person name="Hossen Q.M.M."/>
            <person name="Hossain M.Z."/>
            <person name="Ahmed R."/>
            <person name="Khan M.M."/>
            <person name="Islam R."/>
            <person name="Rashid M.M."/>
            <person name="Khan S.A."/>
            <person name="Rahman M.S."/>
            <person name="Alam M."/>
            <person name="Yahiya A.S."/>
            <person name="Khan M.S."/>
            <person name="Azam M.S."/>
            <person name="Haque T."/>
            <person name="Lashkar M.Z.H."/>
            <person name="Akhand A.I."/>
            <person name="Morshed G."/>
            <person name="Roy S."/>
            <person name="Uddin K.S."/>
            <person name="Rabeya T."/>
            <person name="Hossain A.S."/>
            <person name="Chowdhury A."/>
            <person name="Snigdha A.R."/>
            <person name="Mortoza M.S."/>
            <person name="Matin S.A."/>
            <person name="Hoque S.M.E."/>
            <person name="Islam M.K."/>
            <person name="Roy D.K."/>
            <person name="Haider R."/>
            <person name="Moosa M.M."/>
            <person name="Elias S.M."/>
            <person name="Hasan A.M."/>
            <person name="Jahan S."/>
            <person name="Shafiuddin M."/>
            <person name="Mahmood N."/>
            <person name="Shommy N.S."/>
        </authorList>
    </citation>
    <scope>NUCLEOTIDE SEQUENCE [LARGE SCALE GENOMIC DNA]</scope>
    <source>
        <strain evidence="2">cv. O-4</strain>
    </source>
</reference>
<gene>
    <name evidence="1" type="ORF">COLO4_33392</name>
</gene>
<dbReference type="InterPro" id="IPR052035">
    <property type="entry name" value="ZnF_BED_domain_contain"/>
</dbReference>